<dbReference type="Pfam" id="PF00005">
    <property type="entry name" value="ABC_tran"/>
    <property type="match status" value="1"/>
</dbReference>
<proteinExistence type="predicted"/>
<dbReference type="CDD" id="cd03230">
    <property type="entry name" value="ABC_DR_subfamily_A"/>
    <property type="match status" value="1"/>
</dbReference>
<dbReference type="SMART" id="SM00382">
    <property type="entry name" value="AAA"/>
    <property type="match status" value="1"/>
</dbReference>
<dbReference type="InterPro" id="IPR051782">
    <property type="entry name" value="ABC_Transporter_VariousFunc"/>
</dbReference>
<dbReference type="EMBL" id="KC770997">
    <property type="protein sequence ID" value="AGT45860.1"/>
    <property type="molecule type" value="Genomic_DNA"/>
</dbReference>
<evidence type="ECO:0000259" key="4">
    <source>
        <dbReference type="PROSITE" id="PS50893"/>
    </source>
</evidence>
<organism evidence="5">
    <name type="scientific">uncultured marine bacterium PPT_M1</name>
    <dbReference type="NCBI Taxonomy" id="1381396"/>
    <lineage>
        <taxon>Bacteria</taxon>
        <taxon>environmental samples</taxon>
    </lineage>
</organism>
<dbReference type="GO" id="GO:0016887">
    <property type="term" value="F:ATP hydrolysis activity"/>
    <property type="evidence" value="ECO:0007669"/>
    <property type="project" value="InterPro"/>
</dbReference>
<sequence length="241" mass="27183">MIQISHVEKRYGDLVAVDDVSLELGDEIFALLGRNGAGKSTLFKMLVGIFPPDKGHIAVFGHDVRRDSLAAKQEVGYLPENLNLYPRLTIHEFLLFLAGVRKMESSRPGSSETEIRELLQYFGLWDRKHMLIRECSLGMLKRVGLMGALVGPQRLVVLDEPLNGLDVENIRLLRHRLRQLREQGKTILMASHILSFVEELSDRVGIIHQGRMKAIGTVQEIKTLAGDARLSLEECFFRLTA</sequence>
<accession>A0A067XRE2</accession>
<dbReference type="PROSITE" id="PS50893">
    <property type="entry name" value="ABC_TRANSPORTER_2"/>
    <property type="match status" value="1"/>
</dbReference>
<dbReference type="InterPro" id="IPR027417">
    <property type="entry name" value="P-loop_NTPase"/>
</dbReference>
<gene>
    <name evidence="5" type="ORF">PPT_M1_15</name>
</gene>
<dbReference type="PANTHER" id="PTHR42939:SF1">
    <property type="entry name" value="ABC TRANSPORTER ATP-BINDING PROTEIN ALBC-RELATED"/>
    <property type="match status" value="1"/>
</dbReference>
<dbReference type="GO" id="GO:0005524">
    <property type="term" value="F:ATP binding"/>
    <property type="evidence" value="ECO:0007669"/>
    <property type="project" value="UniProtKB-KW"/>
</dbReference>
<protein>
    <submittedName>
        <fullName evidence="5">ABC-type multidrug transport system ATPase component</fullName>
    </submittedName>
</protein>
<dbReference type="Gene3D" id="3.40.50.300">
    <property type="entry name" value="P-loop containing nucleotide triphosphate hydrolases"/>
    <property type="match status" value="1"/>
</dbReference>
<feature type="domain" description="ABC transporter" evidence="4">
    <location>
        <begin position="2"/>
        <end position="234"/>
    </location>
</feature>
<evidence type="ECO:0000256" key="1">
    <source>
        <dbReference type="ARBA" id="ARBA00022448"/>
    </source>
</evidence>
<dbReference type="InterPro" id="IPR003439">
    <property type="entry name" value="ABC_transporter-like_ATP-bd"/>
</dbReference>
<dbReference type="SUPFAM" id="SSF52540">
    <property type="entry name" value="P-loop containing nucleoside triphosphate hydrolases"/>
    <property type="match status" value="1"/>
</dbReference>
<name>A0A067XRE2_9BACT</name>
<evidence type="ECO:0000256" key="2">
    <source>
        <dbReference type="ARBA" id="ARBA00022741"/>
    </source>
</evidence>
<reference evidence="5" key="1">
    <citation type="submission" date="2013-03" db="EMBL/GenBank/DDBJ databases">
        <authorList>
            <person name="Tan H."/>
            <person name="Mooij M.J."/>
            <person name="Barret M."/>
            <person name="O'Gara F."/>
        </authorList>
    </citation>
    <scope>NUCLEOTIDE SEQUENCE</scope>
</reference>
<dbReference type="PANTHER" id="PTHR42939">
    <property type="entry name" value="ABC TRANSPORTER ATP-BINDING PROTEIN ALBC-RELATED"/>
    <property type="match status" value="1"/>
</dbReference>
<keyword evidence="3" id="KW-0067">ATP-binding</keyword>
<keyword evidence="2" id="KW-0547">Nucleotide-binding</keyword>
<evidence type="ECO:0000256" key="3">
    <source>
        <dbReference type="ARBA" id="ARBA00022840"/>
    </source>
</evidence>
<dbReference type="InterPro" id="IPR003593">
    <property type="entry name" value="AAA+_ATPase"/>
</dbReference>
<evidence type="ECO:0000313" key="5">
    <source>
        <dbReference type="EMBL" id="AGT45860.1"/>
    </source>
</evidence>
<dbReference type="AlphaFoldDB" id="A0A067XRE2"/>
<keyword evidence="1" id="KW-0813">Transport</keyword>